<evidence type="ECO:0000313" key="6">
    <source>
        <dbReference type="EMBL" id="KAL0403635.1"/>
    </source>
</evidence>
<keyword evidence="2" id="KW-0963">Cytoplasm</keyword>
<gene>
    <name evidence="6" type="ORF">Sradi_2004300</name>
</gene>
<evidence type="ECO:0000256" key="2">
    <source>
        <dbReference type="ARBA" id="ARBA00022490"/>
    </source>
</evidence>
<dbReference type="GO" id="GO:0006457">
    <property type="term" value="P:protein folding"/>
    <property type="evidence" value="ECO:0007669"/>
    <property type="project" value="TreeGrafter"/>
</dbReference>
<dbReference type="PROSITE" id="PS51203">
    <property type="entry name" value="CS"/>
    <property type="match status" value="1"/>
</dbReference>
<dbReference type="FunFam" id="2.60.40.790:FF:000001">
    <property type="entry name" value="Nuclear migration protein nudC"/>
    <property type="match status" value="1"/>
</dbReference>
<dbReference type="InterPro" id="IPR007052">
    <property type="entry name" value="CS_dom"/>
</dbReference>
<dbReference type="GO" id="GO:0051082">
    <property type="term" value="F:unfolded protein binding"/>
    <property type="evidence" value="ECO:0007669"/>
    <property type="project" value="TreeGrafter"/>
</dbReference>
<dbReference type="InterPro" id="IPR037898">
    <property type="entry name" value="NudC_fam"/>
</dbReference>
<accession>A0AAW2TGL6</accession>
<dbReference type="GO" id="GO:0005737">
    <property type="term" value="C:cytoplasm"/>
    <property type="evidence" value="ECO:0007669"/>
    <property type="project" value="TreeGrafter"/>
</dbReference>
<reference evidence="6" key="1">
    <citation type="submission" date="2020-06" db="EMBL/GenBank/DDBJ databases">
        <authorList>
            <person name="Li T."/>
            <person name="Hu X."/>
            <person name="Zhang T."/>
            <person name="Song X."/>
            <person name="Zhang H."/>
            <person name="Dai N."/>
            <person name="Sheng W."/>
            <person name="Hou X."/>
            <person name="Wei L."/>
        </authorList>
    </citation>
    <scope>NUCLEOTIDE SEQUENCE</scope>
    <source>
        <strain evidence="6">G02</strain>
        <tissue evidence="6">Leaf</tissue>
    </source>
</reference>
<organism evidence="6">
    <name type="scientific">Sesamum radiatum</name>
    <name type="common">Black benniseed</name>
    <dbReference type="NCBI Taxonomy" id="300843"/>
    <lineage>
        <taxon>Eukaryota</taxon>
        <taxon>Viridiplantae</taxon>
        <taxon>Streptophyta</taxon>
        <taxon>Embryophyta</taxon>
        <taxon>Tracheophyta</taxon>
        <taxon>Spermatophyta</taxon>
        <taxon>Magnoliopsida</taxon>
        <taxon>eudicotyledons</taxon>
        <taxon>Gunneridae</taxon>
        <taxon>Pentapetalae</taxon>
        <taxon>asterids</taxon>
        <taxon>lamiids</taxon>
        <taxon>Lamiales</taxon>
        <taxon>Pedaliaceae</taxon>
        <taxon>Sesamum</taxon>
    </lineage>
</organism>
<dbReference type="AlphaFoldDB" id="A0AAW2TGL6"/>
<dbReference type="PANTHER" id="PTHR12356">
    <property type="entry name" value="NUCLEAR MOVEMENT PROTEIN NUDC"/>
    <property type="match status" value="1"/>
</dbReference>
<comment type="subcellular location">
    <subcellularLocation>
        <location evidence="1">Cytoplasmic granule</location>
    </subcellularLocation>
</comment>
<evidence type="ECO:0000256" key="3">
    <source>
        <dbReference type="ARBA" id="ARBA00053226"/>
    </source>
</evidence>
<feature type="region of interest" description="Disordered" evidence="4">
    <location>
        <begin position="1"/>
        <end position="57"/>
    </location>
</feature>
<feature type="compositionally biased region" description="Polar residues" evidence="4">
    <location>
        <begin position="1"/>
        <end position="10"/>
    </location>
</feature>
<proteinExistence type="predicted"/>
<dbReference type="Pfam" id="PF04969">
    <property type="entry name" value="CS"/>
    <property type="match status" value="1"/>
</dbReference>
<dbReference type="PANTHER" id="PTHR12356:SF22">
    <property type="entry name" value="PROTEIN BOBBER 2-LIKE"/>
    <property type="match status" value="1"/>
</dbReference>
<evidence type="ECO:0000256" key="1">
    <source>
        <dbReference type="ARBA" id="ARBA00004463"/>
    </source>
</evidence>
<evidence type="ECO:0000256" key="4">
    <source>
        <dbReference type="SAM" id="MobiDB-lite"/>
    </source>
</evidence>
<dbReference type="GO" id="GO:0006950">
    <property type="term" value="P:response to stress"/>
    <property type="evidence" value="ECO:0007669"/>
    <property type="project" value="UniProtKB-ARBA"/>
</dbReference>
<reference evidence="6" key="2">
    <citation type="journal article" date="2024" name="Plant">
        <title>Genomic evolution and insights into agronomic trait innovations of Sesamum species.</title>
        <authorList>
            <person name="Miao H."/>
            <person name="Wang L."/>
            <person name="Qu L."/>
            <person name="Liu H."/>
            <person name="Sun Y."/>
            <person name="Le M."/>
            <person name="Wang Q."/>
            <person name="Wei S."/>
            <person name="Zheng Y."/>
            <person name="Lin W."/>
            <person name="Duan Y."/>
            <person name="Cao H."/>
            <person name="Xiong S."/>
            <person name="Wang X."/>
            <person name="Wei L."/>
            <person name="Li C."/>
            <person name="Ma Q."/>
            <person name="Ju M."/>
            <person name="Zhao R."/>
            <person name="Li G."/>
            <person name="Mu C."/>
            <person name="Tian Q."/>
            <person name="Mei H."/>
            <person name="Zhang T."/>
            <person name="Gao T."/>
            <person name="Zhang H."/>
        </authorList>
    </citation>
    <scope>NUCLEOTIDE SEQUENCE</scope>
    <source>
        <strain evidence="6">G02</strain>
    </source>
</reference>
<dbReference type="InterPro" id="IPR008978">
    <property type="entry name" value="HSP20-like_chaperone"/>
</dbReference>
<dbReference type="CDD" id="cd06467">
    <property type="entry name" value="p23_NUDC_like"/>
    <property type="match status" value="1"/>
</dbReference>
<comment type="function">
    <text evidence="3">Small heat shock protein required for the establishment of auxin gradients and for patterning of the apical domain of the embryo. Involved in the specification of the cotyledon primordia. Also required for normal inflorescence and floral meristem function, normal developmental patterning and thermotolerance. Acts as a molecular chaperone.</text>
</comment>
<sequence>MAVLSDANNNDEQKMPEIPTNPSESHTQKQEEKPENQPQDQKTKEKNRGLNPNKINGLDMENYSWGQSIQEVYINVSVPPGTKPAFITVLIKKNRITIGIKNQDPILDDDLFSGVIVDESFWSLEDKKTVTVMMTKQDRMDWWKSLLKGGPVIDTEMVEPGPSKLSELDLETRSALEKMLFDRRQKALGLPTSGQIINEELTKKLIAQNPIIDYSGKDFMKGAAE</sequence>
<comment type="caution">
    <text evidence="6">The sequence shown here is derived from an EMBL/GenBank/DDBJ whole genome shotgun (WGS) entry which is preliminary data.</text>
</comment>
<feature type="domain" description="CS" evidence="5">
    <location>
        <begin position="58"/>
        <end position="147"/>
    </location>
</feature>
<evidence type="ECO:0000259" key="5">
    <source>
        <dbReference type="PROSITE" id="PS51203"/>
    </source>
</evidence>
<dbReference type="SUPFAM" id="SSF49764">
    <property type="entry name" value="HSP20-like chaperones"/>
    <property type="match status" value="1"/>
</dbReference>
<dbReference type="EMBL" id="JACGWJ010000008">
    <property type="protein sequence ID" value="KAL0403635.1"/>
    <property type="molecule type" value="Genomic_DNA"/>
</dbReference>
<dbReference type="Gene3D" id="2.60.40.790">
    <property type="match status" value="1"/>
</dbReference>
<feature type="compositionally biased region" description="Basic and acidic residues" evidence="4">
    <location>
        <begin position="26"/>
        <end position="48"/>
    </location>
</feature>
<protein>
    <submittedName>
        <fullName evidence="6">Protein BOBBER 2</fullName>
    </submittedName>
</protein>
<name>A0AAW2TGL6_SESRA</name>